<sequence>LEHLGFDAACHDLILGCFARTE</sequence>
<feature type="non-terminal residue" evidence="1">
    <location>
        <position position="1"/>
    </location>
</feature>
<evidence type="ECO:0000313" key="2">
    <source>
        <dbReference type="Proteomes" id="UP000265520"/>
    </source>
</evidence>
<reference evidence="1 2" key="1">
    <citation type="journal article" date="2018" name="Front. Plant Sci.">
        <title>Red Clover (Trifolium pratense) and Zigzag Clover (T. medium) - A Picture of Genomic Similarities and Differences.</title>
        <authorList>
            <person name="Dluhosova J."/>
            <person name="Istvanek J."/>
            <person name="Nedelnik J."/>
            <person name="Repkova J."/>
        </authorList>
    </citation>
    <scope>NUCLEOTIDE SEQUENCE [LARGE SCALE GENOMIC DNA]</scope>
    <source>
        <strain evidence="2">cv. 10/8</strain>
        <tissue evidence="1">Leaf</tissue>
    </source>
</reference>
<accession>A0A392U4C7</accession>
<comment type="caution">
    <text evidence="1">The sequence shown here is derived from an EMBL/GenBank/DDBJ whole genome shotgun (WGS) entry which is preliminary data.</text>
</comment>
<evidence type="ECO:0000313" key="1">
    <source>
        <dbReference type="EMBL" id="MCI67958.1"/>
    </source>
</evidence>
<name>A0A392U4C7_9FABA</name>
<keyword evidence="2" id="KW-1185">Reference proteome</keyword>
<dbReference type="AlphaFoldDB" id="A0A392U4C7"/>
<dbReference type="Proteomes" id="UP000265520">
    <property type="component" value="Unassembled WGS sequence"/>
</dbReference>
<protein>
    <submittedName>
        <fullName evidence="1">Uncharacterized protein</fullName>
    </submittedName>
</protein>
<dbReference type="EMBL" id="LXQA010727419">
    <property type="protein sequence ID" value="MCI67958.1"/>
    <property type="molecule type" value="Genomic_DNA"/>
</dbReference>
<proteinExistence type="predicted"/>
<organism evidence="1 2">
    <name type="scientific">Trifolium medium</name>
    <dbReference type="NCBI Taxonomy" id="97028"/>
    <lineage>
        <taxon>Eukaryota</taxon>
        <taxon>Viridiplantae</taxon>
        <taxon>Streptophyta</taxon>
        <taxon>Embryophyta</taxon>
        <taxon>Tracheophyta</taxon>
        <taxon>Spermatophyta</taxon>
        <taxon>Magnoliopsida</taxon>
        <taxon>eudicotyledons</taxon>
        <taxon>Gunneridae</taxon>
        <taxon>Pentapetalae</taxon>
        <taxon>rosids</taxon>
        <taxon>fabids</taxon>
        <taxon>Fabales</taxon>
        <taxon>Fabaceae</taxon>
        <taxon>Papilionoideae</taxon>
        <taxon>50 kb inversion clade</taxon>
        <taxon>NPAAA clade</taxon>
        <taxon>Hologalegina</taxon>
        <taxon>IRL clade</taxon>
        <taxon>Trifolieae</taxon>
        <taxon>Trifolium</taxon>
    </lineage>
</organism>